<keyword evidence="1" id="KW-0472">Membrane</keyword>
<reference evidence="2" key="1">
    <citation type="submission" date="2020-04" db="EMBL/GenBank/DDBJ databases">
        <authorList>
            <person name="Chiriac C."/>
            <person name="Salcher M."/>
            <person name="Ghai R."/>
            <person name="Kavagutti S V."/>
        </authorList>
    </citation>
    <scope>NUCLEOTIDE SEQUENCE</scope>
</reference>
<proteinExistence type="predicted"/>
<accession>A0A6J5N7E4</accession>
<keyword evidence="1" id="KW-0812">Transmembrane</keyword>
<evidence type="ECO:0000256" key="1">
    <source>
        <dbReference type="SAM" id="Phobius"/>
    </source>
</evidence>
<evidence type="ECO:0000313" key="2">
    <source>
        <dbReference type="EMBL" id="CAB4155540.1"/>
    </source>
</evidence>
<sequence>MARFDRDDVIPAVIMGIVIVLLLVAFWWFLLVDHSDSAYAKNQSPGCHLQQKGESIPISQVYVDPASSQNVTIENNIICE</sequence>
<name>A0A6J5N7E4_9CAUD</name>
<keyword evidence="1" id="KW-1133">Transmembrane helix</keyword>
<feature type="transmembrane region" description="Helical" evidence="1">
    <location>
        <begin position="12"/>
        <end position="32"/>
    </location>
</feature>
<organism evidence="2">
    <name type="scientific">uncultured Caudovirales phage</name>
    <dbReference type="NCBI Taxonomy" id="2100421"/>
    <lineage>
        <taxon>Viruses</taxon>
        <taxon>Duplodnaviria</taxon>
        <taxon>Heunggongvirae</taxon>
        <taxon>Uroviricota</taxon>
        <taxon>Caudoviricetes</taxon>
        <taxon>Peduoviridae</taxon>
        <taxon>Maltschvirus</taxon>
        <taxon>Maltschvirus maltsch</taxon>
    </lineage>
</organism>
<protein>
    <submittedName>
        <fullName evidence="2">Uncharacterized protein</fullName>
    </submittedName>
</protein>
<dbReference type="EMBL" id="LR796629">
    <property type="protein sequence ID" value="CAB4155540.1"/>
    <property type="molecule type" value="Genomic_DNA"/>
</dbReference>
<gene>
    <name evidence="2" type="ORF">UFOVP667_9</name>
</gene>